<gene>
    <name evidence="1" type="ORF">RPERSI_LOCUS13871</name>
</gene>
<evidence type="ECO:0000313" key="1">
    <source>
        <dbReference type="EMBL" id="CAG8747942.1"/>
    </source>
</evidence>
<dbReference type="EMBL" id="CAJVQC010031245">
    <property type="protein sequence ID" value="CAG8747942.1"/>
    <property type="molecule type" value="Genomic_DNA"/>
</dbReference>
<organism evidence="1 2">
    <name type="scientific">Racocetra persica</name>
    <dbReference type="NCBI Taxonomy" id="160502"/>
    <lineage>
        <taxon>Eukaryota</taxon>
        <taxon>Fungi</taxon>
        <taxon>Fungi incertae sedis</taxon>
        <taxon>Mucoromycota</taxon>
        <taxon>Glomeromycotina</taxon>
        <taxon>Glomeromycetes</taxon>
        <taxon>Diversisporales</taxon>
        <taxon>Gigasporaceae</taxon>
        <taxon>Racocetra</taxon>
    </lineage>
</organism>
<evidence type="ECO:0000313" key="2">
    <source>
        <dbReference type="Proteomes" id="UP000789920"/>
    </source>
</evidence>
<protein>
    <submittedName>
        <fullName evidence="1">30981_t:CDS:1</fullName>
    </submittedName>
</protein>
<keyword evidence="2" id="KW-1185">Reference proteome</keyword>
<reference evidence="1" key="1">
    <citation type="submission" date="2021-06" db="EMBL/GenBank/DDBJ databases">
        <authorList>
            <person name="Kallberg Y."/>
            <person name="Tangrot J."/>
            <person name="Rosling A."/>
        </authorList>
    </citation>
    <scope>NUCLEOTIDE SEQUENCE</scope>
    <source>
        <strain evidence="1">MA461A</strain>
    </source>
</reference>
<name>A0ACA9QK90_9GLOM</name>
<proteinExistence type="predicted"/>
<feature type="non-terminal residue" evidence="1">
    <location>
        <position position="1"/>
    </location>
</feature>
<accession>A0ACA9QK90</accession>
<comment type="caution">
    <text evidence="1">The sequence shown here is derived from an EMBL/GenBank/DDBJ whole genome shotgun (WGS) entry which is preliminary data.</text>
</comment>
<sequence>YNKDNTNSTRHQRQNKLTTPNRKMMKTKSMQITTHSTKCNQDLSTEIYNAEIDDTEINNTERSNT</sequence>
<dbReference type="Proteomes" id="UP000789920">
    <property type="component" value="Unassembled WGS sequence"/>
</dbReference>